<dbReference type="SUPFAM" id="SSF50129">
    <property type="entry name" value="GroES-like"/>
    <property type="match status" value="1"/>
</dbReference>
<evidence type="ECO:0000256" key="3">
    <source>
        <dbReference type="ARBA" id="ARBA00022679"/>
    </source>
</evidence>
<dbReference type="InterPro" id="IPR009081">
    <property type="entry name" value="PP-bd_ACP"/>
</dbReference>
<protein>
    <submittedName>
        <fullName evidence="10">Uncharacterized protein</fullName>
    </submittedName>
</protein>
<dbReference type="Gene3D" id="1.10.1200.10">
    <property type="entry name" value="ACP-like"/>
    <property type="match status" value="1"/>
</dbReference>
<dbReference type="SMART" id="SM00826">
    <property type="entry name" value="PKS_DH"/>
    <property type="match status" value="1"/>
</dbReference>
<keyword evidence="3" id="KW-0808">Transferase</keyword>
<dbReference type="Gene3D" id="3.90.180.10">
    <property type="entry name" value="Medium-chain alcohol dehydrogenases, catalytic domain"/>
    <property type="match status" value="1"/>
</dbReference>
<dbReference type="SUPFAM" id="SSF55048">
    <property type="entry name" value="Probable ACP-binding domain of malonyl-CoA ACP transacylase"/>
    <property type="match status" value="1"/>
</dbReference>
<accession>A0A0C3GUT5</accession>
<dbReference type="InterPro" id="IPR050091">
    <property type="entry name" value="PKS_NRPS_Biosynth_Enz"/>
</dbReference>
<dbReference type="PROSITE" id="PS50075">
    <property type="entry name" value="CARRIER"/>
    <property type="match status" value="1"/>
</dbReference>
<dbReference type="CDD" id="cd05195">
    <property type="entry name" value="enoyl_red"/>
    <property type="match status" value="1"/>
</dbReference>
<dbReference type="Pfam" id="PF08240">
    <property type="entry name" value="ADH_N"/>
    <property type="match status" value="1"/>
</dbReference>
<dbReference type="SMART" id="SM00829">
    <property type="entry name" value="PKS_ER"/>
    <property type="match status" value="1"/>
</dbReference>
<keyword evidence="11" id="KW-1185">Reference proteome</keyword>
<dbReference type="Pfam" id="PF02801">
    <property type="entry name" value="Ketoacyl-synt_C"/>
    <property type="match status" value="1"/>
</dbReference>
<feature type="region of interest" description="C-terminal hotdog fold" evidence="6">
    <location>
        <begin position="1096"/>
        <end position="1254"/>
    </location>
</feature>
<dbReference type="FunFam" id="3.40.50.720:FF:000209">
    <property type="entry name" value="Polyketide synthase Pks12"/>
    <property type="match status" value="1"/>
</dbReference>
<evidence type="ECO:0000256" key="6">
    <source>
        <dbReference type="PROSITE-ProRule" id="PRU01363"/>
    </source>
</evidence>
<evidence type="ECO:0000256" key="5">
    <source>
        <dbReference type="ARBA" id="ARBA00023268"/>
    </source>
</evidence>
<reference evidence="11" key="2">
    <citation type="submission" date="2015-01" db="EMBL/GenBank/DDBJ databases">
        <title>Evolutionary Origins and Diversification of the Mycorrhizal Mutualists.</title>
        <authorList>
            <consortium name="DOE Joint Genome Institute"/>
            <consortium name="Mycorrhizal Genomics Consortium"/>
            <person name="Kohler A."/>
            <person name="Kuo A."/>
            <person name="Nagy L.G."/>
            <person name="Floudas D."/>
            <person name="Copeland A."/>
            <person name="Barry K.W."/>
            <person name="Cichocki N."/>
            <person name="Veneault-Fourrey C."/>
            <person name="LaButti K."/>
            <person name="Lindquist E.A."/>
            <person name="Lipzen A."/>
            <person name="Lundell T."/>
            <person name="Morin E."/>
            <person name="Murat C."/>
            <person name="Riley R."/>
            <person name="Ohm R."/>
            <person name="Sun H."/>
            <person name="Tunlid A."/>
            <person name="Henrissat B."/>
            <person name="Grigoriev I.V."/>
            <person name="Hibbett D.S."/>
            <person name="Martin F."/>
        </authorList>
    </citation>
    <scope>NUCLEOTIDE SEQUENCE [LARGE SCALE GENOMIC DNA]</scope>
    <source>
        <strain evidence="11">Zn</strain>
    </source>
</reference>
<dbReference type="GO" id="GO:0006633">
    <property type="term" value="P:fatty acid biosynthetic process"/>
    <property type="evidence" value="ECO:0007669"/>
    <property type="project" value="InterPro"/>
</dbReference>
<evidence type="ECO:0000256" key="2">
    <source>
        <dbReference type="ARBA" id="ARBA00022553"/>
    </source>
</evidence>
<dbReference type="GO" id="GO:0044550">
    <property type="term" value="P:secondary metabolite biosynthetic process"/>
    <property type="evidence" value="ECO:0007669"/>
    <property type="project" value="TreeGrafter"/>
</dbReference>
<dbReference type="Pfam" id="PF00698">
    <property type="entry name" value="Acyl_transf_1"/>
    <property type="match status" value="1"/>
</dbReference>
<dbReference type="InterPro" id="IPR042104">
    <property type="entry name" value="PKS_dehydratase_sf"/>
</dbReference>
<dbReference type="InterPro" id="IPR032821">
    <property type="entry name" value="PKS_assoc"/>
</dbReference>
<dbReference type="PANTHER" id="PTHR43775">
    <property type="entry name" value="FATTY ACID SYNTHASE"/>
    <property type="match status" value="1"/>
</dbReference>
<keyword evidence="1" id="KW-0596">Phosphopantetheine</keyword>
<dbReference type="InterPro" id="IPR020843">
    <property type="entry name" value="ER"/>
</dbReference>
<dbReference type="SMART" id="SM00823">
    <property type="entry name" value="PKS_PP"/>
    <property type="match status" value="1"/>
</dbReference>
<dbReference type="Gene3D" id="3.10.129.110">
    <property type="entry name" value="Polyketide synthase dehydratase"/>
    <property type="match status" value="1"/>
</dbReference>
<dbReference type="InterPro" id="IPR016036">
    <property type="entry name" value="Malonyl_transacylase_ACP-bd"/>
</dbReference>
<feature type="domain" description="Ketosynthase family 3 (KS3)" evidence="8">
    <location>
        <begin position="7"/>
        <end position="433"/>
    </location>
</feature>
<evidence type="ECO:0000259" key="9">
    <source>
        <dbReference type="PROSITE" id="PS52019"/>
    </source>
</evidence>
<dbReference type="EMBL" id="KN832878">
    <property type="protein sequence ID" value="KIM99830.1"/>
    <property type="molecule type" value="Genomic_DNA"/>
</dbReference>
<dbReference type="GO" id="GO:0016491">
    <property type="term" value="F:oxidoreductase activity"/>
    <property type="evidence" value="ECO:0007669"/>
    <property type="project" value="InterPro"/>
</dbReference>
<dbReference type="InterPro" id="IPR014043">
    <property type="entry name" value="Acyl_transferase_dom"/>
</dbReference>
<dbReference type="InterPro" id="IPR049900">
    <property type="entry name" value="PKS_mFAS_DH"/>
</dbReference>
<dbReference type="Pfam" id="PF23114">
    <property type="entry name" value="NAD-bd_HRPKS_sdrA"/>
    <property type="match status" value="1"/>
</dbReference>
<dbReference type="SMART" id="SM00827">
    <property type="entry name" value="PKS_AT"/>
    <property type="match status" value="1"/>
</dbReference>
<proteinExistence type="predicted"/>
<dbReference type="GO" id="GO:0004315">
    <property type="term" value="F:3-oxoacyl-[acyl-carrier-protein] synthase activity"/>
    <property type="evidence" value="ECO:0007669"/>
    <property type="project" value="InterPro"/>
</dbReference>
<dbReference type="InterPro" id="IPR018201">
    <property type="entry name" value="Ketoacyl_synth_AS"/>
</dbReference>
<dbReference type="SMART" id="SM00825">
    <property type="entry name" value="PKS_KS"/>
    <property type="match status" value="1"/>
</dbReference>
<dbReference type="Gene3D" id="3.40.366.10">
    <property type="entry name" value="Malonyl-Coenzyme A Acyl Carrier Protein, domain 2"/>
    <property type="match status" value="1"/>
</dbReference>
<keyword evidence="2" id="KW-0597">Phosphoprotein</keyword>
<dbReference type="GO" id="GO:1901336">
    <property type="term" value="P:lactone biosynthetic process"/>
    <property type="evidence" value="ECO:0007669"/>
    <property type="project" value="UniProtKB-ARBA"/>
</dbReference>
<evidence type="ECO:0000256" key="4">
    <source>
        <dbReference type="ARBA" id="ARBA00023002"/>
    </source>
</evidence>
<dbReference type="Pfam" id="PF08659">
    <property type="entry name" value="KR"/>
    <property type="match status" value="1"/>
</dbReference>
<evidence type="ECO:0000313" key="10">
    <source>
        <dbReference type="EMBL" id="KIM99830.1"/>
    </source>
</evidence>
<dbReference type="STRING" id="913774.A0A0C3GUT5"/>
<dbReference type="PROSITE" id="PS52019">
    <property type="entry name" value="PKS_MFAS_DH"/>
    <property type="match status" value="1"/>
</dbReference>
<dbReference type="GO" id="GO:0031177">
    <property type="term" value="F:phosphopantetheine binding"/>
    <property type="evidence" value="ECO:0007669"/>
    <property type="project" value="InterPro"/>
</dbReference>
<dbReference type="GO" id="GO:0004312">
    <property type="term" value="F:fatty acid synthase activity"/>
    <property type="evidence" value="ECO:0007669"/>
    <property type="project" value="TreeGrafter"/>
</dbReference>
<dbReference type="InterPro" id="IPR049552">
    <property type="entry name" value="PKS_DH_N"/>
</dbReference>
<dbReference type="Gene3D" id="3.30.70.3290">
    <property type="match status" value="1"/>
</dbReference>
<dbReference type="InterPro" id="IPR014030">
    <property type="entry name" value="Ketoacyl_synth_N"/>
</dbReference>
<gene>
    <name evidence="10" type="ORF">OIDMADRAFT_165990</name>
</gene>
<dbReference type="PROSITE" id="PS00606">
    <property type="entry name" value="KS3_1"/>
    <property type="match status" value="1"/>
</dbReference>
<keyword evidence="5" id="KW-0511">Multifunctional enzyme</keyword>
<feature type="domain" description="Carrier" evidence="7">
    <location>
        <begin position="2155"/>
        <end position="2232"/>
    </location>
</feature>
<dbReference type="PANTHER" id="PTHR43775:SF29">
    <property type="entry name" value="ASPERFURANONE POLYKETIDE SYNTHASE AFOG-RELATED"/>
    <property type="match status" value="1"/>
</dbReference>
<dbReference type="InterPro" id="IPR013968">
    <property type="entry name" value="PKS_KR"/>
</dbReference>
<feature type="domain" description="PKS/mFAS DH" evidence="9">
    <location>
        <begin position="930"/>
        <end position="1254"/>
    </location>
</feature>
<dbReference type="InterPro" id="IPR020806">
    <property type="entry name" value="PKS_PP-bd"/>
</dbReference>
<dbReference type="Gene3D" id="3.40.47.10">
    <property type="match status" value="1"/>
</dbReference>
<dbReference type="Pfam" id="PF16197">
    <property type="entry name" value="KAsynt_C_assoc"/>
    <property type="match status" value="1"/>
</dbReference>
<dbReference type="CDD" id="cd00833">
    <property type="entry name" value="PKS"/>
    <property type="match status" value="1"/>
</dbReference>
<dbReference type="Proteomes" id="UP000054321">
    <property type="component" value="Unassembled WGS sequence"/>
</dbReference>
<dbReference type="SUPFAM" id="SSF52151">
    <property type="entry name" value="FabD/lysophospholipase-like"/>
    <property type="match status" value="1"/>
</dbReference>
<evidence type="ECO:0000259" key="7">
    <source>
        <dbReference type="PROSITE" id="PS50075"/>
    </source>
</evidence>
<dbReference type="Pfam" id="PF00109">
    <property type="entry name" value="ketoacyl-synt"/>
    <property type="match status" value="1"/>
</dbReference>
<evidence type="ECO:0000313" key="11">
    <source>
        <dbReference type="Proteomes" id="UP000054321"/>
    </source>
</evidence>
<dbReference type="InterPro" id="IPR056501">
    <property type="entry name" value="NAD-bd_HRPKS_sdrA"/>
</dbReference>
<dbReference type="Pfam" id="PF14765">
    <property type="entry name" value="PS-DH"/>
    <property type="match status" value="1"/>
</dbReference>
<dbReference type="InterPro" id="IPR001227">
    <property type="entry name" value="Ac_transferase_dom_sf"/>
</dbReference>
<dbReference type="InterPro" id="IPR013154">
    <property type="entry name" value="ADH-like_N"/>
</dbReference>
<evidence type="ECO:0000256" key="1">
    <source>
        <dbReference type="ARBA" id="ARBA00022450"/>
    </source>
</evidence>
<dbReference type="SMART" id="SM00822">
    <property type="entry name" value="PKS_KR"/>
    <property type="match status" value="1"/>
</dbReference>
<dbReference type="SUPFAM" id="SSF53901">
    <property type="entry name" value="Thiolase-like"/>
    <property type="match status" value="1"/>
</dbReference>
<dbReference type="Pfam" id="PF13602">
    <property type="entry name" value="ADH_zinc_N_2"/>
    <property type="match status" value="1"/>
</dbReference>
<reference evidence="10 11" key="1">
    <citation type="submission" date="2014-04" db="EMBL/GenBank/DDBJ databases">
        <authorList>
            <consortium name="DOE Joint Genome Institute"/>
            <person name="Kuo A."/>
            <person name="Martino E."/>
            <person name="Perotto S."/>
            <person name="Kohler A."/>
            <person name="Nagy L.G."/>
            <person name="Floudas D."/>
            <person name="Copeland A."/>
            <person name="Barry K.W."/>
            <person name="Cichocki N."/>
            <person name="Veneault-Fourrey C."/>
            <person name="LaButti K."/>
            <person name="Lindquist E.A."/>
            <person name="Lipzen A."/>
            <person name="Lundell T."/>
            <person name="Morin E."/>
            <person name="Murat C."/>
            <person name="Sun H."/>
            <person name="Tunlid A."/>
            <person name="Henrissat B."/>
            <person name="Grigoriev I.V."/>
            <person name="Hibbett D.S."/>
            <person name="Martin F."/>
            <person name="Nordberg H.P."/>
            <person name="Cantor M.N."/>
            <person name="Hua S.X."/>
        </authorList>
    </citation>
    <scope>NUCLEOTIDE SEQUENCE [LARGE SCALE GENOMIC DNA]</scope>
    <source>
        <strain evidence="10 11">Zn</strain>
    </source>
</reference>
<dbReference type="Gene3D" id="3.40.50.720">
    <property type="entry name" value="NAD(P)-binding Rossmann-like Domain"/>
    <property type="match status" value="3"/>
</dbReference>
<dbReference type="OrthoDB" id="329835at2759"/>
<dbReference type="SUPFAM" id="SSF51735">
    <property type="entry name" value="NAD(P)-binding Rossmann-fold domains"/>
    <property type="match status" value="2"/>
</dbReference>
<dbReference type="HOGENOM" id="CLU_000022_31_0_1"/>
<dbReference type="InParanoid" id="A0A0C3GUT5"/>
<dbReference type="InterPro" id="IPR020807">
    <property type="entry name" value="PKS_DH"/>
</dbReference>
<dbReference type="Pfam" id="PF23297">
    <property type="entry name" value="ACP_SdgA_C"/>
    <property type="match status" value="1"/>
</dbReference>
<dbReference type="InterPro" id="IPR014031">
    <property type="entry name" value="Ketoacyl_synth_C"/>
</dbReference>
<dbReference type="InterPro" id="IPR036291">
    <property type="entry name" value="NAD(P)-bd_dom_sf"/>
</dbReference>
<keyword evidence="4" id="KW-0560">Oxidoreductase</keyword>
<dbReference type="InterPro" id="IPR020841">
    <property type="entry name" value="PKS_Beta-ketoAc_synthase_dom"/>
</dbReference>
<feature type="region of interest" description="N-terminal hotdog fold" evidence="6">
    <location>
        <begin position="930"/>
        <end position="1067"/>
    </location>
</feature>
<dbReference type="InterPro" id="IPR057326">
    <property type="entry name" value="KR_dom"/>
</dbReference>
<organism evidence="10 11">
    <name type="scientific">Oidiodendron maius (strain Zn)</name>
    <dbReference type="NCBI Taxonomy" id="913774"/>
    <lineage>
        <taxon>Eukaryota</taxon>
        <taxon>Fungi</taxon>
        <taxon>Dikarya</taxon>
        <taxon>Ascomycota</taxon>
        <taxon>Pezizomycotina</taxon>
        <taxon>Leotiomycetes</taxon>
        <taxon>Leotiomycetes incertae sedis</taxon>
        <taxon>Myxotrichaceae</taxon>
        <taxon>Oidiodendron</taxon>
    </lineage>
</organism>
<dbReference type="InterPro" id="IPR036736">
    <property type="entry name" value="ACP-like_sf"/>
</dbReference>
<dbReference type="InterPro" id="IPR016035">
    <property type="entry name" value="Acyl_Trfase/lysoPLipase"/>
</dbReference>
<feature type="active site" description="Proton acceptor; for dehydratase activity" evidence="6">
    <location>
        <position position="962"/>
    </location>
</feature>
<sequence>MVQAPQNHNVAIIGMSCQLPCGVNDAYDLWDFCARARCAAGPIPRTRFNAAQFYHPDRNKRGHFNTEAGSFLELDVAVFDAPFFNISEAEAKSLDPQHRLMLQTAFLALENAGIDLASISGRGDVGVFASGSPSEYEDRSKLDPYTASAYVATSTAMTMFANRISYFLNLKGPSITVDTACSSALTALHLAAESIRRGECSCAIVGGSSLQLSPHTLSFFANLGTLSKDGISFSFDHRANGYGRGEGSVCIILKAVDHAVLDNDCIRALVRGSGVNHVGRSQGITLPDGQSQADLITRVYEQAGLDPNDTTYVEAHGTGTERGDPIEAESIALALKTKSRGPENSIYVGSIKSNFGHLEVVSGLVSIVKCVMMLEQSTILPNANFEKTNPAVNLHHLNISIPIECIPWPEGLRRASVNNFGFGGSNAHVILEQTPDSPKSPEPGQVQRDIIPTTSQMPVSKLFILCAKDRTSLQSYVKPLIEWLSGPSRDDSVLRDMSYTLCCRRTQFPYRFATYASTSAELIERLQGNAHIGRLSSTNKAAFIFTGQGAEWPQMGMSLMQYPTFANEFQKAEESLKRLGAEWSLFDEISKSTASSHMSDAILSQPAVTALQISLVSLLRKWNINPTAVCGHSSGEIAAAFAAGFLDLNACMALAYYRGEAASQLSKSSPTGAMMAVGASPAYVESCIACLQNGFATIACFNSPKSVTVSGDRAAILELSSKLDRMGVFHRMLKVNVAYHSDQMISVAKHYLRKIKGVINRSFTQTATSCFYSSVNGKAESGRIVASPWYWVTNLVSPVQFSKAVGSLLSDSDPDEVLSFIEIGPHSALQGPLRDIVNGHKGVQKNENGPEYFPTLKRNEDACENLLELGASLLNRGFDLNTPAVFSDTSGSSAYHLLPNLPQYRFNTSKRYWHETRLTTEMEQHGSAWNMLLGHRVTGTVGDTLEFRNVFSLDDIPWLRDHQVNGETIFPAAGYISMAIEAVRFSSLLEQEQVGGGYSIREMTIGRAFHLPEAEQNEIFTVLRPRRSGTRAADSFDWFSFQIFSWRKENGFSEHCSGLISVIRGRKADEITQLSLQLTREKWIRQLCNRIDDSSQSKISPESLYHQLKRVGLSYGPAFAQVSSLRTGDDCAVGTVRCEDTSSCMPLNYETPLKVHPTTFDALLHVGLCNLGGNKGLLGGIRAHIPIFLKELFISDNIKQCPGDEIGIYMHDPVTERMARTTTCSLTCFSPGIKDPIVEIRGLRVFDVDEEGSVPSLADTINPLTIDWRDHPDFIGSDCLKEWNELLLTSGYTGIEAAIDDFPNVDLHKVYWTHANKNTNPLLPRIHLIQSAEISLSSPLTEQVCAMFRQRFGQDVNVLSLAASGYEKGIFILLDQAAELLLSDMDNTRFEALKTIFSRADDLIWVTRSSNPKTRFVSGFCRTLQLEYRQLRLAVLHLDATDYTHSASSITRLCEHLYRRKSDGQDRELEFREVRGHIQIPRLVPAKPPYDFIESDTNPALTEEQNLLQKDRCLELTIGTVGLFSTLFFQDSNLGTKQLGDDEVLIEIEAIGLNFKDVMIALGSLPWQGLGREASSIVIATGKRAQLHFPIGSRVLHWGDGLFATHARGDISNIVKMPAYMTFEEAASVPVVYTTAFEALVNLGRLQKDERVLIHAAAGGVGQAAIMVAQWIGAEIFCTVGSLEKKELIMQLYSIPDDHIFSSRSPAFAQSLLMVTDMAGVDVILNSLAGEMLRVSWQCIAKLGRFIDISKRDAVANTNLEMAPFDKGVTYTALDLSLYSDKGNKNRKKLTTDVLKLFDIKAVRPVYPLNVLPMSDLESGLRAMQMGKHMGKIVIRNGRDTLIKVQTRSSNSTKLRPDASYIITGGAGGLGLFLSQWFLQNGARNIILASRSARTIFETKTMRDMLKTATDLGGTVLPVPCDVGSLADVQSIVALAVERGMPPIRGVIHGAMVLRDAMFETTTLEDWQSVIKPKVQGAINLHQVLANEPLDFFICLSSVVGTLGNAGQTSYAGSNSFMDSFCQWRTSQGLPGTSIALPAVSDVRYVARMAASNPSSLQASDLYDFSITGEQVGHLIKAAINSHNFGSHIVAGISISSKTARHPRMQDPLLSQVWTTMGSKFAKASTDRESGIEARASNDPIVDKESLLQATDIKAASKMVYQALAQKIAKDMMLSPQDITLESSLSQIGLDSLVAVEFRNWLAKELDANIRVMEIINSRSMNDLVATVVQKSSILARIQINGDQGAPVDDV</sequence>
<name>A0A0C3GUT5_OIDMZ</name>
<dbReference type="PROSITE" id="PS52004">
    <property type="entry name" value="KS3_2"/>
    <property type="match status" value="1"/>
</dbReference>
<dbReference type="InterPro" id="IPR049551">
    <property type="entry name" value="PKS_DH_C"/>
</dbReference>
<feature type="active site" description="Proton donor; for dehydratase activity" evidence="6">
    <location>
        <position position="1161"/>
    </location>
</feature>
<dbReference type="SUPFAM" id="SSF47336">
    <property type="entry name" value="ACP-like"/>
    <property type="match status" value="1"/>
</dbReference>
<dbReference type="InterPro" id="IPR016039">
    <property type="entry name" value="Thiolase-like"/>
</dbReference>
<dbReference type="InterPro" id="IPR011032">
    <property type="entry name" value="GroES-like_sf"/>
</dbReference>
<dbReference type="Pfam" id="PF21089">
    <property type="entry name" value="PKS_DH_N"/>
    <property type="match status" value="1"/>
</dbReference>
<evidence type="ECO:0000259" key="8">
    <source>
        <dbReference type="PROSITE" id="PS52004"/>
    </source>
</evidence>